<evidence type="ECO:0000256" key="6">
    <source>
        <dbReference type="PIRNR" id="PIRNR015840"/>
    </source>
</evidence>
<comment type="subcellular location">
    <subcellularLocation>
        <location evidence="1">Membrane</location>
        <topology evidence="1">Multi-pass membrane protein</topology>
    </subcellularLocation>
</comment>
<evidence type="ECO:0000256" key="7">
    <source>
        <dbReference type="SAM" id="Phobius"/>
    </source>
</evidence>
<dbReference type="GO" id="GO:0005886">
    <property type="term" value="C:plasma membrane"/>
    <property type="evidence" value="ECO:0007669"/>
    <property type="project" value="TreeGrafter"/>
</dbReference>
<dbReference type="Pfam" id="PF03381">
    <property type="entry name" value="CDC50"/>
    <property type="match status" value="1"/>
</dbReference>
<comment type="similarity">
    <text evidence="2 6">Belongs to the CDC50/LEM3 family.</text>
</comment>
<dbReference type="Proteomes" id="UP000717585">
    <property type="component" value="Unassembled WGS sequence"/>
</dbReference>
<keyword evidence="9" id="KW-1185">Reference proteome</keyword>
<reference evidence="8" key="1">
    <citation type="submission" date="2021-05" db="EMBL/GenBank/DDBJ databases">
        <title>A free-living protist that lacks canonical eukaryotic 1 DNA replication and segregation systems.</title>
        <authorList>
            <person name="Salas-Leiva D.E."/>
            <person name="Tromer E.C."/>
            <person name="Curtis B.A."/>
            <person name="Jerlstrom-Hultqvist J."/>
            <person name="Kolisko M."/>
            <person name="Yi Z."/>
            <person name="Salas-Leiva J.S."/>
            <person name="Gallot-Lavallee L."/>
            <person name="Kops G.J.P.L."/>
            <person name="Archibald J.M."/>
            <person name="Simpson A.G.B."/>
            <person name="Roger A.J."/>
        </authorList>
    </citation>
    <scope>NUCLEOTIDE SEQUENCE</scope>
    <source>
        <strain evidence="8">BICM</strain>
    </source>
</reference>
<evidence type="ECO:0000256" key="3">
    <source>
        <dbReference type="ARBA" id="ARBA00022692"/>
    </source>
</evidence>
<dbReference type="GO" id="GO:0005783">
    <property type="term" value="C:endoplasmic reticulum"/>
    <property type="evidence" value="ECO:0007669"/>
    <property type="project" value="TreeGrafter"/>
</dbReference>
<dbReference type="PANTHER" id="PTHR10926:SF0">
    <property type="entry name" value="CDC50, ISOFORM A"/>
    <property type="match status" value="1"/>
</dbReference>
<evidence type="ECO:0000256" key="1">
    <source>
        <dbReference type="ARBA" id="ARBA00004141"/>
    </source>
</evidence>
<keyword evidence="5 6" id="KW-0472">Membrane</keyword>
<feature type="transmembrane region" description="Helical" evidence="7">
    <location>
        <begin position="267"/>
        <end position="290"/>
    </location>
</feature>
<evidence type="ECO:0000256" key="2">
    <source>
        <dbReference type="ARBA" id="ARBA00009457"/>
    </source>
</evidence>
<dbReference type="OrthoDB" id="340608at2759"/>
<dbReference type="EMBL" id="JAHDYR010000011">
    <property type="protein sequence ID" value="KAG9395430.1"/>
    <property type="molecule type" value="Genomic_DNA"/>
</dbReference>
<dbReference type="GO" id="GO:0005794">
    <property type="term" value="C:Golgi apparatus"/>
    <property type="evidence" value="ECO:0007669"/>
    <property type="project" value="TreeGrafter"/>
</dbReference>
<dbReference type="PANTHER" id="PTHR10926">
    <property type="entry name" value="CELL CYCLE CONTROL PROTEIN 50"/>
    <property type="match status" value="1"/>
</dbReference>
<gene>
    <name evidence="8" type="ORF">J8273_2997</name>
</gene>
<keyword evidence="3 7" id="KW-0812">Transmembrane</keyword>
<sequence>MRKPFMRFARLHKVFSRETLFIVPPKRSSWLKVRLTHTYRPTLTPMLVLQLFVLIGLIQGVLGMAILLTNIRSNSFTVRYDTICALGSQCTIPVHLPPMSKPTIYYVIDTFYQNHKDYADSVSPDQLSGRNVSCSRLNSECYPLRGCDGGVCPHTPCGLRFATRFNDTISVQVNGTEMPIDASHVAWDTDLKKYSPSFLKDEPEAERRRTIAWMRVGPFSRLPKPYGQLTDTISGPASLVVDNHYPVHMGQAKYVTIRSGSTTGSKALGWSMVLGGLVCWTAAMAVRWAIEHAAPMVVA</sequence>
<organism evidence="8 9">
    <name type="scientific">Carpediemonas membranifera</name>
    <dbReference type="NCBI Taxonomy" id="201153"/>
    <lineage>
        <taxon>Eukaryota</taxon>
        <taxon>Metamonada</taxon>
        <taxon>Carpediemonas-like organisms</taxon>
        <taxon>Carpediemonas</taxon>
    </lineage>
</organism>
<proteinExistence type="inferred from homology"/>
<dbReference type="AlphaFoldDB" id="A0A8J6AZW6"/>
<comment type="caution">
    <text evidence="8">The sequence shown here is derived from an EMBL/GenBank/DDBJ whole genome shotgun (WGS) entry which is preliminary data.</text>
</comment>
<accession>A0A8J6AZW6</accession>
<evidence type="ECO:0000256" key="4">
    <source>
        <dbReference type="ARBA" id="ARBA00022989"/>
    </source>
</evidence>
<evidence type="ECO:0000313" key="8">
    <source>
        <dbReference type="EMBL" id="KAG9395430.1"/>
    </source>
</evidence>
<keyword evidence="4 7" id="KW-1133">Transmembrane helix</keyword>
<evidence type="ECO:0000256" key="5">
    <source>
        <dbReference type="ARBA" id="ARBA00023136"/>
    </source>
</evidence>
<evidence type="ECO:0000313" key="9">
    <source>
        <dbReference type="Proteomes" id="UP000717585"/>
    </source>
</evidence>
<name>A0A8J6AZW6_9EUKA</name>
<protein>
    <submittedName>
        <fullName evidence="8">CDC50/LEM3 family</fullName>
    </submittedName>
</protein>
<feature type="transmembrane region" description="Helical" evidence="7">
    <location>
        <begin position="47"/>
        <end position="69"/>
    </location>
</feature>
<dbReference type="InterPro" id="IPR005045">
    <property type="entry name" value="CDC50/LEM3_fam"/>
</dbReference>
<dbReference type="PIRSF" id="PIRSF015840">
    <property type="entry name" value="DUF284_TM_euk"/>
    <property type="match status" value="1"/>
</dbReference>